<feature type="compositionally biased region" description="Basic and acidic residues" evidence="2">
    <location>
        <begin position="336"/>
        <end position="347"/>
    </location>
</feature>
<keyword evidence="1" id="KW-0175">Coiled coil</keyword>
<feature type="compositionally biased region" description="Polar residues" evidence="2">
    <location>
        <begin position="370"/>
        <end position="391"/>
    </location>
</feature>
<evidence type="ECO:0008006" key="5">
    <source>
        <dbReference type="Google" id="ProtNLM"/>
    </source>
</evidence>
<feature type="compositionally biased region" description="Low complexity" evidence="2">
    <location>
        <begin position="704"/>
        <end position="718"/>
    </location>
</feature>
<dbReference type="GeneID" id="6006030"/>
<dbReference type="EMBL" id="AACS02000001">
    <property type="protein sequence ID" value="EAU92241.2"/>
    <property type="molecule type" value="Genomic_DNA"/>
</dbReference>
<keyword evidence="4" id="KW-1185">Reference proteome</keyword>
<feature type="region of interest" description="Disordered" evidence="2">
    <location>
        <begin position="111"/>
        <end position="289"/>
    </location>
</feature>
<comment type="caution">
    <text evidence="3">The sequence shown here is derived from an EMBL/GenBank/DDBJ whole genome shotgun (WGS) entry which is preliminary data.</text>
</comment>
<dbReference type="InParanoid" id="A8N3Y8"/>
<dbReference type="AlphaFoldDB" id="A8N3Y8"/>
<evidence type="ECO:0000256" key="1">
    <source>
        <dbReference type="SAM" id="Coils"/>
    </source>
</evidence>
<feature type="compositionally biased region" description="Polar residues" evidence="2">
    <location>
        <begin position="433"/>
        <end position="445"/>
    </location>
</feature>
<feature type="compositionally biased region" description="Basic residues" evidence="2">
    <location>
        <begin position="421"/>
        <end position="431"/>
    </location>
</feature>
<dbReference type="OMA" id="HAIMARI"/>
<dbReference type="RefSeq" id="XP_001829597.2">
    <property type="nucleotide sequence ID" value="XM_001829545.2"/>
</dbReference>
<feature type="coiled-coil region" evidence="1">
    <location>
        <begin position="588"/>
        <end position="615"/>
    </location>
</feature>
<evidence type="ECO:0000256" key="2">
    <source>
        <dbReference type="SAM" id="MobiDB-lite"/>
    </source>
</evidence>
<dbReference type="HOGENOM" id="CLU_321833_0_0_1"/>
<feature type="compositionally biased region" description="Polar residues" evidence="2">
    <location>
        <begin position="488"/>
        <end position="498"/>
    </location>
</feature>
<feature type="compositionally biased region" description="Basic and acidic residues" evidence="2">
    <location>
        <begin position="187"/>
        <end position="209"/>
    </location>
</feature>
<feature type="compositionally biased region" description="Basic residues" evidence="2">
    <location>
        <begin position="320"/>
        <end position="335"/>
    </location>
</feature>
<feature type="compositionally biased region" description="Polar residues" evidence="2">
    <location>
        <begin position="685"/>
        <end position="697"/>
    </location>
</feature>
<protein>
    <recommendedName>
        <fullName evidence="5">Zn(2)-C6 fungal-type domain-containing protein</fullName>
    </recommendedName>
</protein>
<accession>A8N3Y8</accession>
<feature type="compositionally biased region" description="Gly residues" evidence="2">
    <location>
        <begin position="719"/>
        <end position="728"/>
    </location>
</feature>
<reference evidence="3 4" key="1">
    <citation type="journal article" date="2010" name="Proc. Natl. Acad. Sci. U.S.A.">
        <title>Insights into evolution of multicellular fungi from the assembled chromosomes of the mushroom Coprinopsis cinerea (Coprinus cinereus).</title>
        <authorList>
            <person name="Stajich J.E."/>
            <person name="Wilke S.K."/>
            <person name="Ahren D."/>
            <person name="Au C.H."/>
            <person name="Birren B.W."/>
            <person name="Borodovsky M."/>
            <person name="Burns C."/>
            <person name="Canback B."/>
            <person name="Casselton L.A."/>
            <person name="Cheng C.K."/>
            <person name="Deng J."/>
            <person name="Dietrich F.S."/>
            <person name="Fargo D.C."/>
            <person name="Farman M.L."/>
            <person name="Gathman A.C."/>
            <person name="Goldberg J."/>
            <person name="Guigo R."/>
            <person name="Hoegger P.J."/>
            <person name="Hooker J.B."/>
            <person name="Huggins A."/>
            <person name="James T.Y."/>
            <person name="Kamada T."/>
            <person name="Kilaru S."/>
            <person name="Kodira C."/>
            <person name="Kues U."/>
            <person name="Kupfer D."/>
            <person name="Kwan H.S."/>
            <person name="Lomsadze A."/>
            <person name="Li W."/>
            <person name="Lilly W.W."/>
            <person name="Ma L.J."/>
            <person name="Mackey A.J."/>
            <person name="Manning G."/>
            <person name="Martin F."/>
            <person name="Muraguchi H."/>
            <person name="Natvig D.O."/>
            <person name="Palmerini H."/>
            <person name="Ramesh M.A."/>
            <person name="Rehmeyer C.J."/>
            <person name="Roe B.A."/>
            <person name="Shenoy N."/>
            <person name="Stanke M."/>
            <person name="Ter-Hovhannisyan V."/>
            <person name="Tunlid A."/>
            <person name="Velagapudi R."/>
            <person name="Vision T.J."/>
            <person name="Zeng Q."/>
            <person name="Zolan M.E."/>
            <person name="Pukkila P.J."/>
        </authorList>
    </citation>
    <scope>NUCLEOTIDE SEQUENCE [LARGE SCALE GENOMIC DNA]</scope>
    <source>
        <strain evidence="4">Okayama-7 / 130 / ATCC MYA-4618 / FGSC 9003</strain>
    </source>
</reference>
<feature type="compositionally biased region" description="Polar residues" evidence="2">
    <location>
        <begin position="815"/>
        <end position="826"/>
    </location>
</feature>
<proteinExistence type="predicted"/>
<feature type="compositionally biased region" description="Polar residues" evidence="2">
    <location>
        <begin position="746"/>
        <end position="759"/>
    </location>
</feature>
<feature type="region of interest" description="Disordered" evidence="2">
    <location>
        <begin position="486"/>
        <end position="515"/>
    </location>
</feature>
<dbReference type="KEGG" id="cci:CC1G_10127"/>
<feature type="compositionally biased region" description="Polar residues" evidence="2">
    <location>
        <begin position="657"/>
        <end position="678"/>
    </location>
</feature>
<feature type="compositionally biased region" description="Polar residues" evidence="2">
    <location>
        <begin position="140"/>
        <end position="158"/>
    </location>
</feature>
<gene>
    <name evidence="3" type="ORF">CC1G_10127</name>
</gene>
<feature type="compositionally biased region" description="Low complexity" evidence="2">
    <location>
        <begin position="875"/>
        <end position="891"/>
    </location>
</feature>
<dbReference type="VEuPathDB" id="FungiDB:CC1G_10127"/>
<sequence>MQPQSNTTAERPSDQVLMDRIQRLKALLKEGSSWGPGDADLDKKKQLLKASDAVYAAKREKWVKKKQMGRAISIWFKYLSSDNDARADASKINLDILKQDVFTDIQVDRSNPALAPAQPPAPRIPPVPEVVITAPPPTPSRSIATNKAPSSATSQIKRTASRDVGAGSEGQTAKKQRVDSSTNAAGEQRRRESNGSDQGGKGEDRRRDLSPIAEEEGGALGNDALKRKEGPSASTERKRKKSKKTTTAELTGQLAVEESPSSSSRPQPKRNRNDPPPDHTLASSPCKNCTTRQIPCYTGKANVACWPCQTGHMSGCNFSRYKRGQSKRSKSRGRSKSRDRESRRGEEEAANSGDDDDDNAPTSRNERAPPTTTRTNIPQSARTASQLSTPDATPGSLILSNPPTPSVPLDSAAAVLPPLPRRPRPTPRPRKPSFTTSADTASPNTGPAIVESAINNPIVQASASTQESNAAESQNVRQSTHRVIAPAGTTSEPQPSQLQDREANDAVSDAQGNATGADLTFTSANYSQKSDPVSTEMVWQMFQDLLTQGISKLDERVHDNESKVLGMKSALGVLLESNEARQKDADRISKLEARLDETTALVQTYRTELELAKAKVEQQAGIIGEYRNLLGLSGLFQQLPFLSGGSNLTAPTPPANGQPSGSNPTSFTHARSATSAPSHQGHPRAQSSTTSGPSTASNHRDVNPSTSLPGSSPLPGFLPSGGGDGFGFGEVNPSMMNVDPDFHSTPVKSSEFLNHSSSMHMPPPTTAAHDQSQSLQSLSESARCKSTNDWNAFSAIRPPIDDTQRGGTSAAAHPSDTQLAMRQDSSGVAGGFTVQGSVGAMGSGAREPPGDHHGFDTASRFQEGQSLGPLRAIYSDSPLSSMSHSDFSSVSQMRTTLEEQ</sequence>
<evidence type="ECO:0000313" key="4">
    <source>
        <dbReference type="Proteomes" id="UP000001861"/>
    </source>
</evidence>
<organism evidence="3 4">
    <name type="scientific">Coprinopsis cinerea (strain Okayama-7 / 130 / ATCC MYA-4618 / FGSC 9003)</name>
    <name type="common">Inky cap fungus</name>
    <name type="synonym">Hormographiella aspergillata</name>
    <dbReference type="NCBI Taxonomy" id="240176"/>
    <lineage>
        <taxon>Eukaryota</taxon>
        <taxon>Fungi</taxon>
        <taxon>Dikarya</taxon>
        <taxon>Basidiomycota</taxon>
        <taxon>Agaricomycotina</taxon>
        <taxon>Agaricomycetes</taxon>
        <taxon>Agaricomycetidae</taxon>
        <taxon>Agaricales</taxon>
        <taxon>Agaricineae</taxon>
        <taxon>Psathyrellaceae</taxon>
        <taxon>Coprinopsis</taxon>
    </lineage>
</organism>
<name>A8N3Y8_COPC7</name>
<feature type="region of interest" description="Disordered" evidence="2">
    <location>
        <begin position="646"/>
        <end position="900"/>
    </location>
</feature>
<feature type="region of interest" description="Disordered" evidence="2">
    <location>
        <begin position="316"/>
        <end position="449"/>
    </location>
</feature>
<feature type="compositionally biased region" description="Low complexity" evidence="2">
    <location>
        <begin position="771"/>
        <end position="781"/>
    </location>
</feature>
<evidence type="ECO:0000313" key="3">
    <source>
        <dbReference type="EMBL" id="EAU92241.2"/>
    </source>
</evidence>
<dbReference type="Proteomes" id="UP000001861">
    <property type="component" value="Unassembled WGS sequence"/>
</dbReference>
<feature type="compositionally biased region" description="Pro residues" evidence="2">
    <location>
        <begin position="117"/>
        <end position="139"/>
    </location>
</feature>
<feature type="compositionally biased region" description="Polar residues" evidence="2">
    <location>
        <begin position="169"/>
        <end position="185"/>
    </location>
</feature>